<dbReference type="EMBL" id="CP046172">
    <property type="protein sequence ID" value="QIS12168.1"/>
    <property type="molecule type" value="Genomic_DNA"/>
</dbReference>
<evidence type="ECO:0000313" key="3">
    <source>
        <dbReference type="EMBL" id="QIS12168.1"/>
    </source>
</evidence>
<name>A0A6G9YG44_9NOCA</name>
<dbReference type="InterPro" id="IPR011008">
    <property type="entry name" value="Dimeric_a/b-barrel"/>
</dbReference>
<feature type="compositionally biased region" description="Polar residues" evidence="1">
    <location>
        <begin position="8"/>
        <end position="21"/>
    </location>
</feature>
<dbReference type="PROSITE" id="PS51725">
    <property type="entry name" value="ABM"/>
    <property type="match status" value="1"/>
</dbReference>
<keyword evidence="4" id="KW-1185">Reference proteome</keyword>
<dbReference type="GO" id="GO:0004497">
    <property type="term" value="F:monooxygenase activity"/>
    <property type="evidence" value="ECO:0007669"/>
    <property type="project" value="UniProtKB-KW"/>
</dbReference>
<feature type="region of interest" description="Disordered" evidence="1">
    <location>
        <begin position="1"/>
        <end position="21"/>
    </location>
</feature>
<reference evidence="3 4" key="1">
    <citation type="journal article" date="2019" name="ACS Chem. Biol.">
        <title>Identification and Mobilization of a Cryptic Antibiotic Biosynthesis Gene Locus from a Human-Pathogenic Nocardia Isolate.</title>
        <authorList>
            <person name="Herisse M."/>
            <person name="Ishida K."/>
            <person name="Porter J.L."/>
            <person name="Howden B."/>
            <person name="Hertweck C."/>
            <person name="Stinear T.P."/>
            <person name="Pidot S.J."/>
        </authorList>
    </citation>
    <scope>NUCLEOTIDE SEQUENCE [LARGE SCALE GENOMIC DNA]</scope>
    <source>
        <strain evidence="3 4">AUSMDU00012717</strain>
    </source>
</reference>
<accession>A0A6G9YG44</accession>
<evidence type="ECO:0000259" key="2">
    <source>
        <dbReference type="PROSITE" id="PS51725"/>
    </source>
</evidence>
<dbReference type="InterPro" id="IPR007138">
    <property type="entry name" value="ABM_dom"/>
</dbReference>
<feature type="domain" description="ABM" evidence="2">
    <location>
        <begin position="37"/>
        <end position="127"/>
    </location>
</feature>
<dbReference type="AlphaFoldDB" id="A0A6G9YG44"/>
<keyword evidence="3" id="KW-0560">Oxidoreductase</keyword>
<dbReference type="SUPFAM" id="SSF54909">
    <property type="entry name" value="Dimeric alpha+beta barrel"/>
    <property type="match status" value="1"/>
</dbReference>
<dbReference type="Pfam" id="PF03992">
    <property type="entry name" value="ABM"/>
    <property type="match status" value="1"/>
</dbReference>
<dbReference type="Proteomes" id="UP000503540">
    <property type="component" value="Chromosome"/>
</dbReference>
<evidence type="ECO:0000313" key="4">
    <source>
        <dbReference type="Proteomes" id="UP000503540"/>
    </source>
</evidence>
<organism evidence="3 4">
    <name type="scientific">Nocardia arthritidis</name>
    <dbReference type="NCBI Taxonomy" id="228602"/>
    <lineage>
        <taxon>Bacteria</taxon>
        <taxon>Bacillati</taxon>
        <taxon>Actinomycetota</taxon>
        <taxon>Actinomycetes</taxon>
        <taxon>Mycobacteriales</taxon>
        <taxon>Nocardiaceae</taxon>
        <taxon>Nocardia</taxon>
    </lineage>
</organism>
<dbReference type="Gene3D" id="3.30.70.100">
    <property type="match status" value="1"/>
</dbReference>
<gene>
    <name evidence="3" type="ORF">F5544_21525</name>
</gene>
<keyword evidence="3" id="KW-0503">Monooxygenase</keyword>
<evidence type="ECO:0000256" key="1">
    <source>
        <dbReference type="SAM" id="MobiDB-lite"/>
    </source>
</evidence>
<proteinExistence type="predicted"/>
<dbReference type="KEGG" id="nah:F5544_21525"/>
<sequence>MLSIRLIPNSTDSQQFPSRRNPLMSTSTTISPDADLVTLINVFNVDPARQQELVEALARATREVFMTVPGFISANLHVGLDGKRVINYAQWASEELFRQALQRPDVSMHIAETTRIAESYDPTLVRVHSVHHAAERQA</sequence>
<protein>
    <submittedName>
        <fullName evidence="3">Antibiotic biosynthesis monooxygenase</fullName>
    </submittedName>
</protein>